<dbReference type="SMART" id="SM00387">
    <property type="entry name" value="HATPase_c"/>
    <property type="match status" value="1"/>
</dbReference>
<dbReference type="Gene3D" id="3.30.565.10">
    <property type="entry name" value="Histidine kinase-like ATPase, C-terminal domain"/>
    <property type="match status" value="1"/>
</dbReference>
<dbReference type="KEGG" id="mthr:MSTHT_0444"/>
<dbReference type="PANTHER" id="PTHR43065:SF23">
    <property type="entry name" value="SENSOR HISTIDINE KINASE PDTAS"/>
    <property type="match status" value="1"/>
</dbReference>
<reference evidence="2 3" key="1">
    <citation type="submission" date="2014-07" db="EMBL/GenBank/DDBJ databases">
        <title>Methanogenic archaea and the global carbon cycle.</title>
        <authorList>
            <person name="Henriksen J.R."/>
            <person name="Luke J."/>
            <person name="Reinhart S."/>
            <person name="Benedict M.N."/>
            <person name="Youngblut N.D."/>
            <person name="Metcalf M.E."/>
            <person name="Whitaker R.J."/>
            <person name="Metcalf W.W."/>
        </authorList>
    </citation>
    <scope>NUCLEOTIDE SEQUENCE [LARGE SCALE GENOMIC DNA]</scope>
    <source>
        <strain evidence="3">ATCC 43570 / DSM 1825 / OCM 12 / VKM B-1830 / TM-1</strain>
    </source>
</reference>
<dbReference type="SUPFAM" id="SSF55874">
    <property type="entry name" value="ATPase domain of HSP90 chaperone/DNA topoisomerase II/histidine kinase"/>
    <property type="match status" value="1"/>
</dbReference>
<dbReference type="PROSITE" id="PS50109">
    <property type="entry name" value="HIS_KIN"/>
    <property type="match status" value="1"/>
</dbReference>
<dbReference type="GeneID" id="95642019"/>
<evidence type="ECO:0000313" key="2">
    <source>
        <dbReference type="EMBL" id="AKB12202.1"/>
    </source>
</evidence>
<dbReference type="Proteomes" id="UP000066529">
    <property type="component" value="Chromosome"/>
</dbReference>
<feature type="domain" description="Histidine kinase" evidence="1">
    <location>
        <begin position="1"/>
        <end position="171"/>
    </location>
</feature>
<dbReference type="InterPro" id="IPR011495">
    <property type="entry name" value="Sig_transdc_His_kin_sub2_dim/P"/>
</dbReference>
<evidence type="ECO:0000313" key="3">
    <source>
        <dbReference type="Proteomes" id="UP000066529"/>
    </source>
</evidence>
<dbReference type="GeneID" id="95970325"/>
<proteinExistence type="predicted"/>
<dbReference type="Pfam" id="PF07568">
    <property type="entry name" value="HisKA_2"/>
    <property type="match status" value="1"/>
</dbReference>
<dbReference type="STRING" id="523844.MSTHT_0444"/>
<evidence type="ECO:0000259" key="1">
    <source>
        <dbReference type="PROSITE" id="PS50109"/>
    </source>
</evidence>
<gene>
    <name evidence="2" type="ORF">MSTHT_0444</name>
</gene>
<dbReference type="GO" id="GO:0016301">
    <property type="term" value="F:kinase activity"/>
    <property type="evidence" value="ECO:0007669"/>
    <property type="project" value="UniProtKB-KW"/>
</dbReference>
<dbReference type="EMBL" id="CP009501">
    <property type="protein sequence ID" value="AKB12202.1"/>
    <property type="molecule type" value="Genomic_DNA"/>
</dbReference>
<dbReference type="PANTHER" id="PTHR43065">
    <property type="entry name" value="SENSOR HISTIDINE KINASE"/>
    <property type="match status" value="1"/>
</dbReference>
<name>A0A0E3NAA5_METTT</name>
<dbReference type="InterPro" id="IPR003594">
    <property type="entry name" value="HATPase_dom"/>
</dbReference>
<accession>A0A0E3NAA5</accession>
<dbReference type="InterPro" id="IPR036890">
    <property type="entry name" value="HATPase_C_sf"/>
</dbReference>
<dbReference type="AlphaFoldDB" id="A0A0E3NAA5"/>
<keyword evidence="2" id="KW-0808">Transferase</keyword>
<dbReference type="Pfam" id="PF02518">
    <property type="entry name" value="HATPase_c"/>
    <property type="match status" value="1"/>
</dbReference>
<keyword evidence="2" id="KW-0418">Kinase</keyword>
<dbReference type="RefSeq" id="WP_052721807.1">
    <property type="nucleotide sequence ID" value="NZ_CP009501.1"/>
</dbReference>
<protein>
    <submittedName>
        <fullName evidence="2">Sensory transduction histidine kinase</fullName>
    </submittedName>
</protein>
<dbReference type="PATRIC" id="fig|523844.20.peg.577"/>
<dbReference type="InterPro" id="IPR005467">
    <property type="entry name" value="His_kinase_dom"/>
</dbReference>
<sequence length="172" mass="19163">MSIALIHEELHEGEGDNELNFSIYLKKLIENLFQTYKIGNAGISLKIDLEENLFFDVDTAVPLGMIVNELVSNSFKHAFPGRDEKGIIQIKLSSEKSVDEQSNKGQLAEKSNVYTLIVSDNGVGIPKNIDFENPDTLGLQLVAILVDQLGGEIKMKRDKGTEFRIKVNVKQT</sequence>
<organism evidence="2 3">
    <name type="scientific">Methanosarcina thermophila (strain ATCC 43570 / DSM 1825 / OCM 12 / VKM B-1830 / TM-1)</name>
    <dbReference type="NCBI Taxonomy" id="523844"/>
    <lineage>
        <taxon>Archaea</taxon>
        <taxon>Methanobacteriati</taxon>
        <taxon>Methanobacteriota</taxon>
        <taxon>Stenosarchaea group</taxon>
        <taxon>Methanomicrobia</taxon>
        <taxon>Methanosarcinales</taxon>
        <taxon>Methanosarcinaceae</taxon>
        <taxon>Methanosarcina</taxon>
    </lineage>
</organism>
<dbReference type="HOGENOM" id="CLU_000445_114_57_2"/>